<proteinExistence type="predicted"/>
<keyword evidence="2" id="KW-1185">Reference proteome</keyword>
<sequence length="69" mass="7694">MESAEGALIAKPTEVKALSGGQVRVEMTMLQPDYQGAAAFMLKWLKEARYLIFSTSTRKTDLFFVYSLG</sequence>
<protein>
    <submittedName>
        <fullName evidence="1">Uncharacterized protein</fullName>
    </submittedName>
</protein>
<dbReference type="AlphaFoldDB" id="A0A098RZQ5"/>
<dbReference type="EMBL" id="JPOS01000090">
    <property type="protein sequence ID" value="KGE85355.1"/>
    <property type="molecule type" value="Genomic_DNA"/>
</dbReference>
<gene>
    <name evidence="1" type="ORF">IX84_28055</name>
</gene>
<dbReference type="Proteomes" id="UP000029736">
    <property type="component" value="Unassembled WGS sequence"/>
</dbReference>
<name>A0A098RZQ5_9BACT</name>
<evidence type="ECO:0000313" key="1">
    <source>
        <dbReference type="EMBL" id="KGE85355.1"/>
    </source>
</evidence>
<comment type="caution">
    <text evidence="1">The sequence shown here is derived from an EMBL/GenBank/DDBJ whole genome shotgun (WGS) entry which is preliminary data.</text>
</comment>
<dbReference type="RefSeq" id="WP_044228465.1">
    <property type="nucleotide sequence ID" value="NZ_JBKAGJ010000004.1"/>
</dbReference>
<evidence type="ECO:0000313" key="2">
    <source>
        <dbReference type="Proteomes" id="UP000029736"/>
    </source>
</evidence>
<accession>A0A098RZQ5</accession>
<reference evidence="1 2" key="1">
    <citation type="journal article" date="2014" name="Int. J. Syst. Evol. Microbiol.">
        <title>Phaeodactylibacter xiamenensis gen. nov., sp. nov., a member of the family Saprospiraceae isolated from the marine alga Phaeodactylum tricornutum.</title>
        <authorList>
            <person name="Chen Z.Jr."/>
            <person name="Lei X."/>
            <person name="Lai Q."/>
            <person name="Li Y."/>
            <person name="Zhang B."/>
            <person name="Zhang J."/>
            <person name="Zhang H."/>
            <person name="Yang L."/>
            <person name="Zheng W."/>
            <person name="Tian Y."/>
            <person name="Yu Z."/>
            <person name="Xu H.Jr."/>
            <person name="Zheng T."/>
        </authorList>
    </citation>
    <scope>NUCLEOTIDE SEQUENCE [LARGE SCALE GENOMIC DNA]</scope>
    <source>
        <strain evidence="1 2">KD52</strain>
    </source>
</reference>
<organism evidence="1 2">
    <name type="scientific">Phaeodactylibacter xiamenensis</name>
    <dbReference type="NCBI Taxonomy" id="1524460"/>
    <lineage>
        <taxon>Bacteria</taxon>
        <taxon>Pseudomonadati</taxon>
        <taxon>Bacteroidota</taxon>
        <taxon>Saprospiria</taxon>
        <taxon>Saprospirales</taxon>
        <taxon>Haliscomenobacteraceae</taxon>
        <taxon>Phaeodactylibacter</taxon>
    </lineage>
</organism>